<dbReference type="SUPFAM" id="SSF57933">
    <property type="entry name" value="TAZ domain"/>
    <property type="match status" value="1"/>
</dbReference>
<dbReference type="GO" id="GO:0000123">
    <property type="term" value="C:histone acetyltransferase complex"/>
    <property type="evidence" value="ECO:0007669"/>
    <property type="project" value="TreeGrafter"/>
</dbReference>
<gene>
    <name evidence="16" type="ORF">CTEN210_04319</name>
</gene>
<evidence type="ECO:0000313" key="17">
    <source>
        <dbReference type="Proteomes" id="UP001054902"/>
    </source>
</evidence>
<feature type="domain" description="MYND-type" evidence="15">
    <location>
        <begin position="434"/>
        <end position="479"/>
    </location>
</feature>
<sequence length="684" mass="78977">MTTAKLKEDKTLTGEEYKVLHEVEQKIKDLAVDKHQKKEEEEIRRPDDANQNSKEQVSSVNTEETAAQRRQRMIRLHLLLLEHASYCNSSECSSSHCAKRKQELEHISSCREGFKGGCLDCTEMLNMIRIHAMSCETSHCKVPRCELAKQRMRQRRSEQSKTENPTTTAVAQTTAIVKEDDTVMKNQRANCHSNRLVTKGSDAAFQGIQDKIQEIDAMLSSSDEERETFYAFMLWSLSDEANLNPKKFAKHASGMAKLLIAGKISIQNLIMKRRQTLTKFENSIKDFEYRESMQILYSGLNFSSPEDKDKFQQQLKKAVFSRLRKKSPMYMIFFDSFQQIFPKWQNSSKVCLDDNCIFAVTSREEFGKLCSNMLKDKIGDPEMALNEQAKKSEKVNHKYYMHPTARKEYFENGFAYAHIRLKSILTLYEESHRCWSCNRLHGKGVETKALICAGCKCAVYCSKECQVKDLKDGHHKQYCGTIDKLWSLYQCKRKRVGRALQKGRIFTKPVIINGIEKECFLRPCEYIDYHVISSSQNVEDRLASMDIFYENIARLSCGGKHVLFGNDIISSRLEEELIKGYEVVEFEPESLTKDDRMSMLIAARLLQYKESDLTALDLGCNDISVDRFIALYILLNRQSSLKFECFDKFLNEAKLLKELKKKSESNFRDLMEALKSISSIVDNL</sequence>
<keyword evidence="8" id="KW-0805">Transcription regulation</keyword>
<protein>
    <recommendedName>
        <fullName evidence="2">histone acetyltransferase</fullName>
        <ecNumber evidence="2">2.3.1.48</ecNumber>
    </recommendedName>
</protein>
<keyword evidence="7" id="KW-0156">Chromatin regulator</keyword>
<dbReference type="AlphaFoldDB" id="A0AAD3CKZ3"/>
<evidence type="ECO:0000256" key="10">
    <source>
        <dbReference type="ARBA" id="ARBA00023242"/>
    </source>
</evidence>
<evidence type="ECO:0000256" key="13">
    <source>
        <dbReference type="SAM" id="MobiDB-lite"/>
    </source>
</evidence>
<evidence type="ECO:0000313" key="16">
    <source>
        <dbReference type="EMBL" id="GFH47843.1"/>
    </source>
</evidence>
<evidence type="ECO:0000256" key="8">
    <source>
        <dbReference type="ARBA" id="ARBA00023015"/>
    </source>
</evidence>
<dbReference type="InterPro" id="IPR035898">
    <property type="entry name" value="TAZ_dom_sf"/>
</dbReference>
<keyword evidence="10" id="KW-0539">Nucleus</keyword>
<feature type="compositionally biased region" description="Basic and acidic residues" evidence="13">
    <location>
        <begin position="31"/>
        <end position="48"/>
    </location>
</feature>
<dbReference type="GO" id="GO:0031490">
    <property type="term" value="F:chromatin DNA binding"/>
    <property type="evidence" value="ECO:0007669"/>
    <property type="project" value="TreeGrafter"/>
</dbReference>
<dbReference type="InterPro" id="IPR013178">
    <property type="entry name" value="Histone_AcTrfase_Rtt109/CBP"/>
</dbReference>
<feature type="compositionally biased region" description="Polar residues" evidence="13">
    <location>
        <begin position="49"/>
        <end position="65"/>
    </location>
</feature>
<dbReference type="PANTHER" id="PTHR13808">
    <property type="entry name" value="CBP/P300-RELATED"/>
    <property type="match status" value="1"/>
</dbReference>
<dbReference type="GO" id="GO:0045944">
    <property type="term" value="P:positive regulation of transcription by RNA polymerase II"/>
    <property type="evidence" value="ECO:0007669"/>
    <property type="project" value="TreeGrafter"/>
</dbReference>
<dbReference type="PANTHER" id="PTHR13808:SF1">
    <property type="entry name" value="HISTONE ACETYLTRANSFERASE"/>
    <property type="match status" value="1"/>
</dbReference>
<dbReference type="PROSITE" id="PS50865">
    <property type="entry name" value="ZF_MYND_2"/>
    <property type="match status" value="1"/>
</dbReference>
<evidence type="ECO:0000256" key="11">
    <source>
        <dbReference type="ARBA" id="ARBA00048017"/>
    </source>
</evidence>
<dbReference type="Pfam" id="PF02135">
    <property type="entry name" value="zf-TAZ"/>
    <property type="match status" value="1"/>
</dbReference>
<comment type="caution">
    <text evidence="16">The sequence shown here is derived from an EMBL/GenBank/DDBJ whole genome shotgun (WGS) entry which is preliminary data.</text>
</comment>
<evidence type="ECO:0000256" key="9">
    <source>
        <dbReference type="ARBA" id="ARBA00023163"/>
    </source>
</evidence>
<evidence type="ECO:0000256" key="6">
    <source>
        <dbReference type="ARBA" id="ARBA00022833"/>
    </source>
</evidence>
<keyword evidence="4" id="KW-0479">Metal-binding</keyword>
<dbReference type="EMBL" id="BLLK01000023">
    <property type="protein sequence ID" value="GFH47843.1"/>
    <property type="molecule type" value="Genomic_DNA"/>
</dbReference>
<evidence type="ECO:0000256" key="12">
    <source>
        <dbReference type="PROSITE-ProRule" id="PRU00134"/>
    </source>
</evidence>
<dbReference type="SUPFAM" id="SSF144232">
    <property type="entry name" value="HIT/MYND zinc finger-like"/>
    <property type="match status" value="1"/>
</dbReference>
<accession>A0AAD3CKZ3</accession>
<dbReference type="Gene3D" id="1.20.1020.10">
    <property type="entry name" value="TAZ domain"/>
    <property type="match status" value="1"/>
</dbReference>
<evidence type="ECO:0000256" key="5">
    <source>
        <dbReference type="ARBA" id="ARBA00022771"/>
    </source>
</evidence>
<evidence type="ECO:0000259" key="15">
    <source>
        <dbReference type="PROSITE" id="PS50865"/>
    </source>
</evidence>
<dbReference type="GO" id="GO:0008270">
    <property type="term" value="F:zinc ion binding"/>
    <property type="evidence" value="ECO:0007669"/>
    <property type="project" value="UniProtKB-KW"/>
</dbReference>
<dbReference type="Proteomes" id="UP001054902">
    <property type="component" value="Unassembled WGS sequence"/>
</dbReference>
<dbReference type="GO" id="GO:0003713">
    <property type="term" value="F:transcription coactivator activity"/>
    <property type="evidence" value="ECO:0007669"/>
    <property type="project" value="TreeGrafter"/>
</dbReference>
<evidence type="ECO:0000256" key="4">
    <source>
        <dbReference type="ARBA" id="ARBA00022723"/>
    </source>
</evidence>
<comment type="subcellular location">
    <subcellularLocation>
        <location evidence="1">Nucleus</location>
    </subcellularLocation>
</comment>
<feature type="region of interest" description="Disordered" evidence="13">
    <location>
        <begin position="31"/>
        <end position="68"/>
    </location>
</feature>
<dbReference type="GO" id="GO:0004402">
    <property type="term" value="F:histone acetyltransferase activity"/>
    <property type="evidence" value="ECO:0007669"/>
    <property type="project" value="InterPro"/>
</dbReference>
<keyword evidence="6" id="KW-0862">Zinc</keyword>
<evidence type="ECO:0000259" key="14">
    <source>
        <dbReference type="PROSITE" id="PS50134"/>
    </source>
</evidence>
<keyword evidence="17" id="KW-1185">Reference proteome</keyword>
<evidence type="ECO:0000256" key="1">
    <source>
        <dbReference type="ARBA" id="ARBA00004123"/>
    </source>
</evidence>
<keyword evidence="5 12" id="KW-0863">Zinc-finger</keyword>
<dbReference type="Pfam" id="PF01753">
    <property type="entry name" value="zf-MYND"/>
    <property type="match status" value="1"/>
</dbReference>
<dbReference type="GO" id="GO:0005634">
    <property type="term" value="C:nucleus"/>
    <property type="evidence" value="ECO:0007669"/>
    <property type="project" value="UniProtKB-SubCell"/>
</dbReference>
<dbReference type="InterPro" id="IPR000197">
    <property type="entry name" value="Znf_TAZ"/>
</dbReference>
<dbReference type="SMART" id="SM00551">
    <property type="entry name" value="ZnF_TAZ"/>
    <property type="match status" value="1"/>
</dbReference>
<proteinExistence type="predicted"/>
<name>A0AAD3CKZ3_9STRA</name>
<dbReference type="InterPro" id="IPR002893">
    <property type="entry name" value="Znf_MYND"/>
</dbReference>
<evidence type="ECO:0000256" key="7">
    <source>
        <dbReference type="ARBA" id="ARBA00022853"/>
    </source>
</evidence>
<dbReference type="Gene3D" id="6.10.140.2220">
    <property type="match status" value="1"/>
</dbReference>
<evidence type="ECO:0000256" key="3">
    <source>
        <dbReference type="ARBA" id="ARBA00022679"/>
    </source>
</evidence>
<feature type="domain" description="TAZ-type" evidence="14">
    <location>
        <begin position="67"/>
        <end position="148"/>
    </location>
</feature>
<dbReference type="EC" id="2.3.1.48" evidence="2"/>
<evidence type="ECO:0000256" key="2">
    <source>
        <dbReference type="ARBA" id="ARBA00013184"/>
    </source>
</evidence>
<reference evidence="16 17" key="1">
    <citation type="journal article" date="2021" name="Sci. Rep.">
        <title>The genome of the diatom Chaetoceros tenuissimus carries an ancient integrated fragment of an extant virus.</title>
        <authorList>
            <person name="Hongo Y."/>
            <person name="Kimura K."/>
            <person name="Takaki Y."/>
            <person name="Yoshida Y."/>
            <person name="Baba S."/>
            <person name="Kobayashi G."/>
            <person name="Nagasaki K."/>
            <person name="Hano T."/>
            <person name="Tomaru Y."/>
        </authorList>
    </citation>
    <scope>NUCLEOTIDE SEQUENCE [LARGE SCALE GENOMIC DNA]</scope>
    <source>
        <strain evidence="16 17">NIES-3715</strain>
    </source>
</reference>
<dbReference type="PROSITE" id="PS50134">
    <property type="entry name" value="ZF_TAZ"/>
    <property type="match status" value="1"/>
</dbReference>
<keyword evidence="9" id="KW-0804">Transcription</keyword>
<organism evidence="16 17">
    <name type="scientific">Chaetoceros tenuissimus</name>
    <dbReference type="NCBI Taxonomy" id="426638"/>
    <lineage>
        <taxon>Eukaryota</taxon>
        <taxon>Sar</taxon>
        <taxon>Stramenopiles</taxon>
        <taxon>Ochrophyta</taxon>
        <taxon>Bacillariophyta</taxon>
        <taxon>Coscinodiscophyceae</taxon>
        <taxon>Chaetocerotophycidae</taxon>
        <taxon>Chaetocerotales</taxon>
        <taxon>Chaetocerotaceae</taxon>
        <taxon>Chaetoceros</taxon>
    </lineage>
</organism>
<dbReference type="GO" id="GO:0005667">
    <property type="term" value="C:transcription regulator complex"/>
    <property type="evidence" value="ECO:0007669"/>
    <property type="project" value="TreeGrafter"/>
</dbReference>
<keyword evidence="3" id="KW-0808">Transferase</keyword>
<comment type="catalytic activity">
    <reaction evidence="11">
        <text>L-lysyl-[protein] + acetyl-CoA = N(6)-acetyl-L-lysyl-[protein] + CoA + H(+)</text>
        <dbReference type="Rhea" id="RHEA:45948"/>
        <dbReference type="Rhea" id="RHEA-COMP:9752"/>
        <dbReference type="Rhea" id="RHEA-COMP:10731"/>
        <dbReference type="ChEBI" id="CHEBI:15378"/>
        <dbReference type="ChEBI" id="CHEBI:29969"/>
        <dbReference type="ChEBI" id="CHEBI:57287"/>
        <dbReference type="ChEBI" id="CHEBI:57288"/>
        <dbReference type="ChEBI" id="CHEBI:61930"/>
        <dbReference type="EC" id="2.3.1.48"/>
    </reaction>
</comment>